<evidence type="ECO:0000256" key="2">
    <source>
        <dbReference type="ARBA" id="ARBA00007613"/>
    </source>
</evidence>
<dbReference type="InterPro" id="IPR051906">
    <property type="entry name" value="TolC-like"/>
</dbReference>
<feature type="chain" id="PRO_5011582394" evidence="8">
    <location>
        <begin position="29"/>
        <end position="478"/>
    </location>
</feature>
<comment type="similarity">
    <text evidence="2">Belongs to the outer membrane factor (OMF) (TC 1.B.17) family.</text>
</comment>
<keyword evidence="6" id="KW-0472">Membrane</keyword>
<keyword evidence="5" id="KW-0812">Transmembrane</keyword>
<dbReference type="Gene3D" id="1.20.1600.10">
    <property type="entry name" value="Outer membrane efflux proteins (OEP)"/>
    <property type="match status" value="1"/>
</dbReference>
<reference evidence="10" key="1">
    <citation type="submission" date="2016-10" db="EMBL/GenBank/DDBJ databases">
        <authorList>
            <person name="Varghese N."/>
            <person name="Submissions S."/>
        </authorList>
    </citation>
    <scope>NUCLEOTIDE SEQUENCE [LARGE SCALE GENOMIC DNA]</scope>
    <source>
        <strain evidence="10">Gh-48</strain>
    </source>
</reference>
<keyword evidence="10" id="KW-1185">Reference proteome</keyword>
<dbReference type="GO" id="GO:0015562">
    <property type="term" value="F:efflux transmembrane transporter activity"/>
    <property type="evidence" value="ECO:0007669"/>
    <property type="project" value="InterPro"/>
</dbReference>
<sequence>MSIYLSNNNAGRKLAAILFLFFSHNISAQTKITLEQAIDSTMVHNIEIRQARFDEAIAAEDLKAAKGATLPTLNGSVAAYRLFGRALDPTTYQYNNAAANIAQGSIYANVTLFQGFAKMNTIKQDKYLVDANKSNVAKIKNDLTLSVLYTYIQVLTNRDLLAASKQQLVIANDELARQQKFYKVGQKTLADLSQAKSQVANAEANQTNAQNELERSYLTLTHFMERDDKSPFLVVDPPKNAIDKLNTSYTNDEVYKTALETNPDIQVTVNKRIAAESGVDVAKGLRYPSLSFGGGLNTSYSSSQSTVVATQITGAVPIGVVQNTNAAVVAPVYQTRNVSFGDQITNNFNQAVGFTLAIPISNGNGANINVRKAKLNYQNSLATEQLAKNNMRKTVAEAVWDVHATQKKYASAQITFKSAADAFKVMQQRYSVGLANSLEINVSENERNIAEFSLIQTRYELILKSKIIDYYLGNKISF</sequence>
<accession>A0A1H8B437</accession>
<dbReference type="PANTHER" id="PTHR30026">
    <property type="entry name" value="OUTER MEMBRANE PROTEIN TOLC"/>
    <property type="match status" value="1"/>
</dbReference>
<dbReference type="Pfam" id="PF02321">
    <property type="entry name" value="OEP"/>
    <property type="match status" value="2"/>
</dbReference>
<evidence type="ECO:0000256" key="6">
    <source>
        <dbReference type="ARBA" id="ARBA00023136"/>
    </source>
</evidence>
<keyword evidence="7" id="KW-0998">Cell outer membrane</keyword>
<dbReference type="GO" id="GO:0015288">
    <property type="term" value="F:porin activity"/>
    <property type="evidence" value="ECO:0007669"/>
    <property type="project" value="TreeGrafter"/>
</dbReference>
<keyword evidence="8" id="KW-0732">Signal</keyword>
<keyword evidence="3" id="KW-0813">Transport</keyword>
<dbReference type="STRING" id="551995.SAMN05192574_101751"/>
<evidence type="ECO:0000256" key="8">
    <source>
        <dbReference type="SAM" id="SignalP"/>
    </source>
</evidence>
<dbReference type="AlphaFoldDB" id="A0A1H8B437"/>
<dbReference type="GO" id="GO:1990281">
    <property type="term" value="C:efflux pump complex"/>
    <property type="evidence" value="ECO:0007669"/>
    <property type="project" value="TreeGrafter"/>
</dbReference>
<evidence type="ECO:0000313" key="10">
    <source>
        <dbReference type="Proteomes" id="UP000198942"/>
    </source>
</evidence>
<evidence type="ECO:0000256" key="5">
    <source>
        <dbReference type="ARBA" id="ARBA00022692"/>
    </source>
</evidence>
<dbReference type="OrthoDB" id="9811587at2"/>
<protein>
    <submittedName>
        <fullName evidence="9">Outer membrane protein</fullName>
    </submittedName>
</protein>
<evidence type="ECO:0000256" key="7">
    <source>
        <dbReference type="ARBA" id="ARBA00023237"/>
    </source>
</evidence>
<gene>
    <name evidence="9" type="ORF">SAMN05192574_101751</name>
</gene>
<name>A0A1H8B437_9SPHI</name>
<dbReference type="Proteomes" id="UP000198942">
    <property type="component" value="Unassembled WGS sequence"/>
</dbReference>
<evidence type="ECO:0000256" key="1">
    <source>
        <dbReference type="ARBA" id="ARBA00004442"/>
    </source>
</evidence>
<comment type="subcellular location">
    <subcellularLocation>
        <location evidence="1">Cell outer membrane</location>
    </subcellularLocation>
</comment>
<evidence type="ECO:0000313" key="9">
    <source>
        <dbReference type="EMBL" id="SEM76864.1"/>
    </source>
</evidence>
<evidence type="ECO:0000256" key="4">
    <source>
        <dbReference type="ARBA" id="ARBA00022452"/>
    </source>
</evidence>
<dbReference type="PANTHER" id="PTHR30026:SF20">
    <property type="entry name" value="OUTER MEMBRANE PROTEIN TOLC"/>
    <property type="match status" value="1"/>
</dbReference>
<dbReference type="EMBL" id="FOCL01000001">
    <property type="protein sequence ID" value="SEM76864.1"/>
    <property type="molecule type" value="Genomic_DNA"/>
</dbReference>
<dbReference type="RefSeq" id="WP_091207783.1">
    <property type="nucleotide sequence ID" value="NZ_FOCL01000001.1"/>
</dbReference>
<keyword evidence="4" id="KW-1134">Transmembrane beta strand</keyword>
<organism evidence="9 10">
    <name type="scientific">Mucilaginibacter gossypiicola</name>
    <dbReference type="NCBI Taxonomy" id="551995"/>
    <lineage>
        <taxon>Bacteria</taxon>
        <taxon>Pseudomonadati</taxon>
        <taxon>Bacteroidota</taxon>
        <taxon>Sphingobacteriia</taxon>
        <taxon>Sphingobacteriales</taxon>
        <taxon>Sphingobacteriaceae</taxon>
        <taxon>Mucilaginibacter</taxon>
    </lineage>
</organism>
<proteinExistence type="inferred from homology"/>
<evidence type="ECO:0000256" key="3">
    <source>
        <dbReference type="ARBA" id="ARBA00022448"/>
    </source>
</evidence>
<feature type="signal peptide" evidence="8">
    <location>
        <begin position="1"/>
        <end position="28"/>
    </location>
</feature>
<dbReference type="GO" id="GO:0009279">
    <property type="term" value="C:cell outer membrane"/>
    <property type="evidence" value="ECO:0007669"/>
    <property type="project" value="UniProtKB-SubCell"/>
</dbReference>
<dbReference type="InterPro" id="IPR003423">
    <property type="entry name" value="OMP_efflux"/>
</dbReference>
<dbReference type="SUPFAM" id="SSF56954">
    <property type="entry name" value="Outer membrane efflux proteins (OEP)"/>
    <property type="match status" value="1"/>
</dbReference>